<feature type="region of interest" description="Disordered" evidence="1">
    <location>
        <begin position="1"/>
        <end position="21"/>
    </location>
</feature>
<feature type="transmembrane region" description="Helical" evidence="2">
    <location>
        <begin position="216"/>
        <end position="237"/>
    </location>
</feature>
<dbReference type="Proteomes" id="UP000196230">
    <property type="component" value="Unassembled WGS sequence"/>
</dbReference>
<feature type="transmembrane region" description="Helical" evidence="2">
    <location>
        <begin position="59"/>
        <end position="82"/>
    </location>
</feature>
<keyword evidence="2" id="KW-0812">Transmembrane</keyword>
<dbReference type="EMBL" id="FUKP01000072">
    <property type="protein sequence ID" value="SJN36959.1"/>
    <property type="molecule type" value="Genomic_DNA"/>
</dbReference>
<protein>
    <recommendedName>
        <fullName evidence="5">Yip1 domain-containing protein</fullName>
    </recommendedName>
</protein>
<name>A0A1R4JY89_9MICC</name>
<evidence type="ECO:0008006" key="5">
    <source>
        <dbReference type="Google" id="ProtNLM"/>
    </source>
</evidence>
<keyword evidence="2" id="KW-0472">Membrane</keyword>
<organism evidence="3 4">
    <name type="scientific">Micrococcus lylae</name>
    <dbReference type="NCBI Taxonomy" id="1273"/>
    <lineage>
        <taxon>Bacteria</taxon>
        <taxon>Bacillati</taxon>
        <taxon>Actinomycetota</taxon>
        <taxon>Actinomycetes</taxon>
        <taxon>Micrococcales</taxon>
        <taxon>Micrococcaceae</taxon>
        <taxon>Micrococcus</taxon>
    </lineage>
</organism>
<evidence type="ECO:0000256" key="1">
    <source>
        <dbReference type="SAM" id="MobiDB-lite"/>
    </source>
</evidence>
<gene>
    <name evidence="3" type="ORF">FM125_11320</name>
</gene>
<keyword evidence="2" id="KW-1133">Transmembrane helix</keyword>
<evidence type="ECO:0000313" key="3">
    <source>
        <dbReference type="EMBL" id="SJN36959.1"/>
    </source>
</evidence>
<dbReference type="AlphaFoldDB" id="A0A1R4JY89"/>
<feature type="transmembrane region" description="Helical" evidence="2">
    <location>
        <begin position="103"/>
        <end position="125"/>
    </location>
</feature>
<feature type="transmembrane region" description="Helical" evidence="2">
    <location>
        <begin position="178"/>
        <end position="204"/>
    </location>
</feature>
<sequence>MTSPAASAAGAPSGSTPAGPAQRNGALDAVVAYPLTFLTVLKNRPLDALRMGHAQGNGWWIQLALRNVLTALFVTVLLGRASGIGMGMVRSISGGYFSRYSDYWALSFGASLQVFLMALLLFFLIDLLRGGMLHLAFAVGKAGVPFSDSGQIVATAYSGPACITAVGILGMLLPGSGLLMFVLVVGGLLATVLGLTAELLMYIGVNRRHRFEGSPLMPFVAGFAGWILGTLLILYVFSSVLEGMS</sequence>
<accession>A0A1R4JY89</accession>
<reference evidence="3 4" key="1">
    <citation type="submission" date="2017-02" db="EMBL/GenBank/DDBJ databases">
        <authorList>
            <person name="Peterson S.W."/>
        </authorList>
    </citation>
    <scope>NUCLEOTIDE SEQUENCE [LARGE SCALE GENOMIC DNA]</scope>
    <source>
        <strain evidence="3 4">2B3F</strain>
    </source>
</reference>
<proteinExistence type="predicted"/>
<evidence type="ECO:0000256" key="2">
    <source>
        <dbReference type="SAM" id="Phobius"/>
    </source>
</evidence>
<dbReference type="RefSeq" id="WP_087134691.1">
    <property type="nucleotide sequence ID" value="NZ_FUKP01000072.1"/>
</dbReference>
<evidence type="ECO:0000313" key="4">
    <source>
        <dbReference type="Proteomes" id="UP000196230"/>
    </source>
</evidence>